<dbReference type="AlphaFoldDB" id="A0AAE1AZF7"/>
<keyword evidence="5" id="KW-1185">Reference proteome</keyword>
<feature type="compositionally biased region" description="Low complexity" evidence="2">
    <location>
        <begin position="467"/>
        <end position="480"/>
    </location>
</feature>
<feature type="region of interest" description="Disordered" evidence="2">
    <location>
        <begin position="403"/>
        <end position="481"/>
    </location>
</feature>
<feature type="compositionally biased region" description="Basic and acidic residues" evidence="2">
    <location>
        <begin position="108"/>
        <end position="117"/>
    </location>
</feature>
<dbReference type="FunFam" id="1.10.472.80:FF:000020">
    <property type="entry name" value="TBC1 domain family, member 16"/>
    <property type="match status" value="1"/>
</dbReference>
<evidence type="ECO:0000313" key="5">
    <source>
        <dbReference type="Proteomes" id="UP001283361"/>
    </source>
</evidence>
<dbReference type="Gene3D" id="1.10.472.80">
    <property type="entry name" value="Ypt/Rab-GAP domain of gyp1p, domain 3"/>
    <property type="match status" value="1"/>
</dbReference>
<comment type="caution">
    <text evidence="4">The sequence shown here is derived from an EMBL/GenBank/DDBJ whole genome shotgun (WGS) entry which is preliminary data.</text>
</comment>
<gene>
    <name evidence="4" type="ORF">RRG08_009242</name>
</gene>
<evidence type="ECO:0000313" key="4">
    <source>
        <dbReference type="EMBL" id="KAK3796465.1"/>
    </source>
</evidence>
<dbReference type="PANTHER" id="PTHR22957">
    <property type="entry name" value="TBC1 DOMAIN FAMILY MEMBER GTPASE-ACTIVATING PROTEIN"/>
    <property type="match status" value="1"/>
</dbReference>
<proteinExistence type="predicted"/>
<dbReference type="EMBL" id="JAWDGP010000881">
    <property type="protein sequence ID" value="KAK3796465.1"/>
    <property type="molecule type" value="Genomic_DNA"/>
</dbReference>
<name>A0AAE1AZF7_9GAST</name>
<evidence type="ECO:0000256" key="1">
    <source>
        <dbReference type="ARBA" id="ARBA00022468"/>
    </source>
</evidence>
<dbReference type="SUPFAM" id="SSF47923">
    <property type="entry name" value="Ypt/Rab-GAP domain of gyp1p"/>
    <property type="match status" value="2"/>
</dbReference>
<feature type="region of interest" description="Disordered" evidence="2">
    <location>
        <begin position="82"/>
        <end position="139"/>
    </location>
</feature>
<feature type="compositionally biased region" description="Low complexity" evidence="2">
    <location>
        <begin position="339"/>
        <end position="356"/>
    </location>
</feature>
<protein>
    <recommendedName>
        <fullName evidence="3">Rab-GAP TBC domain-containing protein</fullName>
    </recommendedName>
</protein>
<feature type="domain" description="Rab-GAP TBC" evidence="3">
    <location>
        <begin position="640"/>
        <end position="850"/>
    </location>
</feature>
<accession>A0AAE1AZF7</accession>
<reference evidence="4" key="1">
    <citation type="journal article" date="2023" name="G3 (Bethesda)">
        <title>A reference genome for the long-term kleptoplast-retaining sea slug Elysia crispata morphotype clarki.</title>
        <authorList>
            <person name="Eastman K.E."/>
            <person name="Pendleton A.L."/>
            <person name="Shaikh M.A."/>
            <person name="Suttiyut T."/>
            <person name="Ogas R."/>
            <person name="Tomko P."/>
            <person name="Gavelis G."/>
            <person name="Widhalm J.R."/>
            <person name="Wisecaver J.H."/>
        </authorList>
    </citation>
    <scope>NUCLEOTIDE SEQUENCE</scope>
    <source>
        <strain evidence="4">ECLA1</strain>
    </source>
</reference>
<dbReference type="GO" id="GO:0005096">
    <property type="term" value="F:GTPase activator activity"/>
    <property type="evidence" value="ECO:0007669"/>
    <property type="project" value="UniProtKB-KW"/>
</dbReference>
<evidence type="ECO:0000259" key="3">
    <source>
        <dbReference type="PROSITE" id="PS50086"/>
    </source>
</evidence>
<dbReference type="Gene3D" id="1.10.8.270">
    <property type="entry name" value="putative rabgap domain of human tbc1 domain family member 14 like domains"/>
    <property type="match status" value="1"/>
</dbReference>
<dbReference type="GO" id="GO:0005769">
    <property type="term" value="C:early endosome"/>
    <property type="evidence" value="ECO:0007669"/>
    <property type="project" value="TreeGrafter"/>
</dbReference>
<dbReference type="InterPro" id="IPR035969">
    <property type="entry name" value="Rab-GAP_TBC_sf"/>
</dbReference>
<keyword evidence="1" id="KW-0343">GTPase activation</keyword>
<feature type="region of interest" description="Disordered" evidence="2">
    <location>
        <begin position="336"/>
        <end position="368"/>
    </location>
</feature>
<dbReference type="PANTHER" id="PTHR22957:SF547">
    <property type="entry name" value="TBC1 DOMAIN FAMILY MEMBER 16"/>
    <property type="match status" value="1"/>
</dbReference>
<feature type="compositionally biased region" description="Low complexity" evidence="2">
    <location>
        <begin position="426"/>
        <end position="444"/>
    </location>
</feature>
<sequence>MALGSIFKKASSLFGLGGTDSLRPPPLDGEIIYCKNNVCVHPPASLLVESEHHPGYLTLRAQQNQSSRPTLVLTWIPNTTLKKNPHSIEGSPNLSRSNTPKISPRRNPRQEFAKSDESVTLTPSPSPSTQDSSFSSGLQRKKFSQDTTSICSQVSVESHEEIVSACSSLAGEEQSKESNSKLSSSCKSQTDSGLGGEDVTILNQVQNNEKVQLNLKPTRVGIHVNNLNGMDKGSRIDQKNLGTSKDTHTGIGSDDLTYEEQLVAMLNRNKLHAKVKDKDSGKPISIEIDGDKLVVVTEQAAIGERDTIRSNGVGGHCVEGAGNIIMDHNINHNESKFETSSSQSTDIDTQSLSSDSNNQSPCDGLNMEGMTQVQPQVTKDGVNCSDGLPGPKTRVSLGLHISQAMAPPPNTPAMTPDVNVTESKSRTSSSSSTTTSGPDSRPSSPYTPEDNSVPSSPRHDWRDDQSQPESPGSCGSSSYSHNLTFPENAMTLSAASVSSQSHREKRSARDQLCGVFSVDLGQMRSLRLFYNDTACTQGQIVIASRESQYKILHFHNGGLDKLAEIFDDWSLFAQETDEVGEGDKPYKQFLVVKPHLSDDQCHPEEHLYPVVCEDFWKLHMTEDGRVEDVFELRKAIFFGGIDSVIRHEVWPFLLHYFPFDSTFEDRDRIRNDKYIDYQNIRKIRESQSAEAQELFWRNIQCIVEKDVIRTDRSHPYFRGENNPNIVVLKNILLNYAVANPEMGYTQGMSDLLAPVLAATQQEVEAFWCFSGLMTRTIFVSSPKDCDMDRQLNFLRELLRVTLPKFHYHLKLLGQDALELLFCHRWILLCFKREFCEVEALQIWEACWARYQTDYFHLFVCVAIVAIYGDDVVEQRLPADEILLHFSSLAMHMNGRLVLRKARGLLHEFRKKPKIPCTLYGLCSQVNAGMWDSGHAPTVECITHVGNEICPYNSNPSSPVFGDE</sequence>
<dbReference type="Pfam" id="PF00566">
    <property type="entry name" value="RabGAP-TBC"/>
    <property type="match status" value="1"/>
</dbReference>
<dbReference type="InterPro" id="IPR000195">
    <property type="entry name" value="Rab-GAP-TBC_dom"/>
</dbReference>
<organism evidence="4 5">
    <name type="scientific">Elysia crispata</name>
    <name type="common">lettuce slug</name>
    <dbReference type="NCBI Taxonomy" id="231223"/>
    <lineage>
        <taxon>Eukaryota</taxon>
        <taxon>Metazoa</taxon>
        <taxon>Spiralia</taxon>
        <taxon>Lophotrochozoa</taxon>
        <taxon>Mollusca</taxon>
        <taxon>Gastropoda</taxon>
        <taxon>Heterobranchia</taxon>
        <taxon>Euthyneura</taxon>
        <taxon>Panpulmonata</taxon>
        <taxon>Sacoglossa</taxon>
        <taxon>Placobranchoidea</taxon>
        <taxon>Plakobranchidae</taxon>
        <taxon>Elysia</taxon>
    </lineage>
</organism>
<feature type="region of interest" description="Disordered" evidence="2">
    <location>
        <begin position="172"/>
        <end position="194"/>
    </location>
</feature>
<dbReference type="FunFam" id="1.10.8.270:FF:000017">
    <property type="entry name" value="TBC1 domain family member 16"/>
    <property type="match status" value="1"/>
</dbReference>
<dbReference type="Proteomes" id="UP001283361">
    <property type="component" value="Unassembled WGS sequence"/>
</dbReference>
<dbReference type="PROSITE" id="PS50086">
    <property type="entry name" value="TBC_RABGAP"/>
    <property type="match status" value="1"/>
</dbReference>
<feature type="compositionally biased region" description="Low complexity" evidence="2">
    <location>
        <begin position="118"/>
        <end position="136"/>
    </location>
</feature>
<evidence type="ECO:0000256" key="2">
    <source>
        <dbReference type="SAM" id="MobiDB-lite"/>
    </source>
</evidence>
<feature type="compositionally biased region" description="Polar residues" evidence="2">
    <location>
        <begin position="90"/>
        <end position="101"/>
    </location>
</feature>
<dbReference type="SMART" id="SM00164">
    <property type="entry name" value="TBC"/>
    <property type="match status" value="1"/>
</dbReference>
<dbReference type="Gene3D" id="2.30.29.230">
    <property type="match status" value="1"/>
</dbReference>